<dbReference type="SUPFAM" id="SSF57501">
    <property type="entry name" value="Cystine-knot cytokines"/>
    <property type="match status" value="1"/>
</dbReference>
<dbReference type="InterPro" id="IPR029034">
    <property type="entry name" value="Cystine-knot_cytokine"/>
</dbReference>
<evidence type="ECO:0000256" key="4">
    <source>
        <dbReference type="ARBA" id="ARBA00022729"/>
    </source>
</evidence>
<dbReference type="InterPro" id="IPR015615">
    <property type="entry name" value="TGF-beta-rel"/>
</dbReference>
<evidence type="ECO:0000256" key="5">
    <source>
        <dbReference type="ARBA" id="ARBA00023030"/>
    </source>
</evidence>
<dbReference type="KEGG" id="bspl:114848498"/>
<evidence type="ECO:0000256" key="1">
    <source>
        <dbReference type="ARBA" id="ARBA00004613"/>
    </source>
</evidence>
<dbReference type="CDD" id="cd13766">
    <property type="entry name" value="TGF_beta_GDF5_6_7"/>
    <property type="match status" value="1"/>
</dbReference>
<evidence type="ECO:0000256" key="7">
    <source>
        <dbReference type="ARBA" id="ARBA00023180"/>
    </source>
</evidence>
<dbReference type="InterPro" id="IPR017948">
    <property type="entry name" value="TGFb_CS"/>
</dbReference>
<dbReference type="PANTHER" id="PTHR11848:SF160">
    <property type="entry name" value="GROWTH_DIFFERENTIATION FACTOR 7"/>
    <property type="match status" value="1"/>
</dbReference>
<dbReference type="Proteomes" id="UP000515150">
    <property type="component" value="Chromosome 22"/>
</dbReference>
<keyword evidence="5 8" id="KW-0339">Growth factor</keyword>
<evidence type="ECO:0000256" key="6">
    <source>
        <dbReference type="ARBA" id="ARBA00023157"/>
    </source>
</evidence>
<dbReference type="GO" id="GO:0005125">
    <property type="term" value="F:cytokine activity"/>
    <property type="evidence" value="ECO:0007669"/>
    <property type="project" value="TreeGrafter"/>
</dbReference>
<sequence>MKKMTQSYVFGTRSLPVSAPAQMDAARTCLLCVVLCVGTGTGTRTGHSTDDRTERWVLHDYMMTLYQSFNRLHPTDINGSRGFTNTITGFVDKGKDRPSSQRGQHYTFDVSSLNKDELVEAELRILRKPAPDLPTVLSGGNLYSLRLYSCSSHMQLLDSRTVEVLDGGLPKWEVFDVWSSIEACMRSGVEPLQVCFHLLVSSELNKQPVNPLLLGLGHHDLPQQQRALLVVFSHTDTKDSLFKEVLDGGEFERPQSFKPWTNPEKKHLPHGLRALFKRSFSGRSGRRRPRCSRKPLLVNFKDLGWDDWIIAPLNYEAHYCDGVCDFPLRSHLEPTNHAVIQTLISSMEPGISPPSCCVPSSLSPISILYIDSRNNVVYKQYEDMVVESCGCR</sequence>
<comment type="similarity">
    <text evidence="2 8">Belongs to the TGF-beta family.</text>
</comment>
<dbReference type="GO" id="GO:0008083">
    <property type="term" value="F:growth factor activity"/>
    <property type="evidence" value="ECO:0007669"/>
    <property type="project" value="UniProtKB-KW"/>
</dbReference>
<gene>
    <name evidence="10" type="primary">gdf7</name>
</gene>
<dbReference type="CTD" id="151449"/>
<organism evidence="9 10">
    <name type="scientific">Betta splendens</name>
    <name type="common">Siamese fighting fish</name>
    <dbReference type="NCBI Taxonomy" id="158456"/>
    <lineage>
        <taxon>Eukaryota</taxon>
        <taxon>Metazoa</taxon>
        <taxon>Chordata</taxon>
        <taxon>Craniata</taxon>
        <taxon>Vertebrata</taxon>
        <taxon>Euteleostomi</taxon>
        <taxon>Actinopterygii</taxon>
        <taxon>Neopterygii</taxon>
        <taxon>Teleostei</taxon>
        <taxon>Neoteleostei</taxon>
        <taxon>Acanthomorphata</taxon>
        <taxon>Anabantaria</taxon>
        <taxon>Anabantiformes</taxon>
        <taxon>Anabantoidei</taxon>
        <taxon>Osphronemidae</taxon>
        <taxon>Betta</taxon>
    </lineage>
</organism>
<dbReference type="AlphaFoldDB" id="A0A6P7LJE9"/>
<dbReference type="PRINTS" id="PR00669">
    <property type="entry name" value="INHIBINA"/>
</dbReference>
<evidence type="ECO:0000256" key="8">
    <source>
        <dbReference type="RuleBase" id="RU000354"/>
    </source>
</evidence>
<keyword evidence="9" id="KW-1185">Reference proteome</keyword>
<evidence type="ECO:0000256" key="2">
    <source>
        <dbReference type="ARBA" id="ARBA00006656"/>
    </source>
</evidence>
<dbReference type="InterPro" id="IPR001111">
    <property type="entry name" value="TGF-b_propeptide"/>
</dbReference>
<protein>
    <submittedName>
        <fullName evidence="10">Growth/differentiation factor 6-A isoform X1</fullName>
    </submittedName>
</protein>
<dbReference type="InterPro" id="IPR001839">
    <property type="entry name" value="TGF-b_C"/>
</dbReference>
<dbReference type="GO" id="GO:0030509">
    <property type="term" value="P:BMP signaling pathway"/>
    <property type="evidence" value="ECO:0007669"/>
    <property type="project" value="TreeGrafter"/>
</dbReference>
<keyword evidence="6" id="KW-1015">Disulfide bond</keyword>
<accession>A0A6P7LJE9</accession>
<dbReference type="PROSITE" id="PS00250">
    <property type="entry name" value="TGF_BETA_1"/>
    <property type="match status" value="1"/>
</dbReference>
<evidence type="ECO:0000313" key="9">
    <source>
        <dbReference type="Proteomes" id="UP000515150"/>
    </source>
</evidence>
<dbReference type="PROSITE" id="PS51362">
    <property type="entry name" value="TGF_BETA_2"/>
    <property type="match status" value="1"/>
</dbReference>
<evidence type="ECO:0000313" key="10">
    <source>
        <dbReference type="RefSeq" id="XP_028994852.1"/>
    </source>
</evidence>
<dbReference type="Gene3D" id="2.60.120.970">
    <property type="match status" value="1"/>
</dbReference>
<proteinExistence type="inferred from homology"/>
<keyword evidence="3" id="KW-0964">Secreted</keyword>
<dbReference type="OrthoDB" id="5987191at2759"/>
<keyword evidence="7" id="KW-0325">Glycoprotein</keyword>
<dbReference type="Pfam" id="PF00688">
    <property type="entry name" value="TGFb_propeptide"/>
    <property type="match status" value="1"/>
</dbReference>
<dbReference type="PANTHER" id="PTHR11848">
    <property type="entry name" value="TGF-BETA FAMILY"/>
    <property type="match status" value="1"/>
</dbReference>
<dbReference type="GeneID" id="114848498"/>
<dbReference type="SMART" id="SM00204">
    <property type="entry name" value="TGFB"/>
    <property type="match status" value="1"/>
</dbReference>
<reference evidence="10" key="1">
    <citation type="submission" date="2025-08" db="UniProtKB">
        <authorList>
            <consortium name="RefSeq"/>
        </authorList>
    </citation>
    <scope>IDENTIFICATION</scope>
</reference>
<dbReference type="Gene3D" id="2.10.90.10">
    <property type="entry name" value="Cystine-knot cytokines"/>
    <property type="match status" value="1"/>
</dbReference>
<keyword evidence="4" id="KW-0732">Signal</keyword>
<dbReference type="Pfam" id="PF00019">
    <property type="entry name" value="TGF_beta"/>
    <property type="match status" value="1"/>
</dbReference>
<evidence type="ECO:0000256" key="3">
    <source>
        <dbReference type="ARBA" id="ARBA00022525"/>
    </source>
</evidence>
<dbReference type="GO" id="GO:0005615">
    <property type="term" value="C:extracellular space"/>
    <property type="evidence" value="ECO:0007669"/>
    <property type="project" value="TreeGrafter"/>
</dbReference>
<dbReference type="FunFam" id="2.10.90.10:FF:000001">
    <property type="entry name" value="Bone morphogenetic protein 4"/>
    <property type="match status" value="1"/>
</dbReference>
<name>A0A6P7LJE9_BETSP</name>
<dbReference type="RefSeq" id="XP_028994852.1">
    <property type="nucleotide sequence ID" value="XM_029139019.3"/>
</dbReference>
<dbReference type="GO" id="GO:0035239">
    <property type="term" value="P:tube morphogenesis"/>
    <property type="evidence" value="ECO:0007669"/>
    <property type="project" value="UniProtKB-ARBA"/>
</dbReference>
<comment type="subcellular location">
    <subcellularLocation>
        <location evidence="1">Secreted</location>
    </subcellularLocation>
</comment>